<keyword evidence="1" id="KW-1133">Transmembrane helix</keyword>
<dbReference type="Proteomes" id="UP000637628">
    <property type="component" value="Unassembled WGS sequence"/>
</dbReference>
<name>A0ABQ3Z2E6_9ACTN</name>
<evidence type="ECO:0008006" key="4">
    <source>
        <dbReference type="Google" id="ProtNLM"/>
    </source>
</evidence>
<gene>
    <name evidence="2" type="ORF">Adu01nite_53520</name>
</gene>
<dbReference type="EMBL" id="BOML01000041">
    <property type="protein sequence ID" value="GIE04002.1"/>
    <property type="molecule type" value="Genomic_DNA"/>
</dbReference>
<evidence type="ECO:0000313" key="2">
    <source>
        <dbReference type="EMBL" id="GIE04002.1"/>
    </source>
</evidence>
<feature type="transmembrane region" description="Helical" evidence="1">
    <location>
        <begin position="12"/>
        <end position="31"/>
    </location>
</feature>
<dbReference type="RefSeq" id="WP_203730378.1">
    <property type="nucleotide sequence ID" value="NZ_BAAATX010000007.1"/>
</dbReference>
<proteinExistence type="predicted"/>
<sequence length="400" mass="43775">MRDFTQPPDRVRQVGGLVLAAVLAITVAVMVTDPGDPTRVIPAGAAPVAAKPADSLAEILTAQAAALTRGDQAGWLKPVAPALQKRYRDLFRSLHALHVTEVDYKITERGKTTVEVELAYCFSQASCPKEKPRIAQKLTVTTSNVITALAEPSHRTDLQPTPWEAGGLVFAQGKRVTVGAPPALKSRLGEIVKIADRAAAVNDRFAAYVDNRQPRYRLFIATDRLWRSWYGGKATDWAVGYMQPLGEAGADVVINPSRLRTTEALREVIQHEFGHVATIGGVTSRHEDMWLVEGVAEYIGAQPKRAADTYNRKALRRPTVLAARPLRDGAGDKEVAAFYAQGHFAMDCLVTAFGEPRAMEFVRLRLRLGTELDEAARSVFGTDFRHVTTTCVNWMGHQVG</sequence>
<comment type="caution">
    <text evidence="2">The sequence shown here is derived from an EMBL/GenBank/DDBJ whole genome shotgun (WGS) entry which is preliminary data.</text>
</comment>
<evidence type="ECO:0000256" key="1">
    <source>
        <dbReference type="SAM" id="Phobius"/>
    </source>
</evidence>
<accession>A0ABQ3Z2E6</accession>
<keyword evidence="3" id="KW-1185">Reference proteome</keyword>
<keyword evidence="1" id="KW-0812">Transmembrane</keyword>
<evidence type="ECO:0000313" key="3">
    <source>
        <dbReference type="Proteomes" id="UP000637628"/>
    </source>
</evidence>
<protein>
    <recommendedName>
        <fullName evidence="4">Peptidase MA-like domain-containing protein</fullName>
    </recommendedName>
</protein>
<keyword evidence="1" id="KW-0472">Membrane</keyword>
<organism evidence="2 3">
    <name type="scientific">Paractinoplanes durhamensis</name>
    <dbReference type="NCBI Taxonomy" id="113563"/>
    <lineage>
        <taxon>Bacteria</taxon>
        <taxon>Bacillati</taxon>
        <taxon>Actinomycetota</taxon>
        <taxon>Actinomycetes</taxon>
        <taxon>Micromonosporales</taxon>
        <taxon>Micromonosporaceae</taxon>
        <taxon>Paractinoplanes</taxon>
    </lineage>
</organism>
<reference evidence="2 3" key="1">
    <citation type="submission" date="2021-01" db="EMBL/GenBank/DDBJ databases">
        <title>Whole genome shotgun sequence of Actinoplanes durhamensis NBRC 14914.</title>
        <authorList>
            <person name="Komaki H."/>
            <person name="Tamura T."/>
        </authorList>
    </citation>
    <scope>NUCLEOTIDE SEQUENCE [LARGE SCALE GENOMIC DNA]</scope>
    <source>
        <strain evidence="2 3">NBRC 14914</strain>
    </source>
</reference>